<accession>A0ABW4LDF2</accession>
<organism evidence="1 2">
    <name type="scientific">Amnibacterium endophyticum</name>
    <dbReference type="NCBI Taxonomy" id="2109337"/>
    <lineage>
        <taxon>Bacteria</taxon>
        <taxon>Bacillati</taxon>
        <taxon>Actinomycetota</taxon>
        <taxon>Actinomycetes</taxon>
        <taxon>Micrococcales</taxon>
        <taxon>Microbacteriaceae</taxon>
        <taxon>Amnibacterium</taxon>
    </lineage>
</organism>
<protein>
    <submittedName>
        <fullName evidence="1">I78 family peptidase inhibitor</fullName>
    </submittedName>
</protein>
<comment type="caution">
    <text evidence="1">The sequence shown here is derived from an EMBL/GenBank/DDBJ whole genome shotgun (WGS) entry which is preliminary data.</text>
</comment>
<name>A0ABW4LDF2_9MICO</name>
<reference evidence="2" key="1">
    <citation type="journal article" date="2019" name="Int. J. Syst. Evol. Microbiol.">
        <title>The Global Catalogue of Microorganisms (GCM) 10K type strain sequencing project: providing services to taxonomists for standard genome sequencing and annotation.</title>
        <authorList>
            <consortium name="The Broad Institute Genomics Platform"/>
            <consortium name="The Broad Institute Genome Sequencing Center for Infectious Disease"/>
            <person name="Wu L."/>
            <person name="Ma J."/>
        </authorList>
    </citation>
    <scope>NUCLEOTIDE SEQUENCE [LARGE SCALE GENOMIC DNA]</scope>
    <source>
        <strain evidence="2">CGMCC 1.12471</strain>
    </source>
</reference>
<dbReference type="Pfam" id="PF11720">
    <property type="entry name" value="Inhibitor_I78"/>
    <property type="match status" value="1"/>
</dbReference>
<sequence>MAADAVTWVAQHGESLRGLPADEAAARVRDAGLSPRRIEPGAVVTLEFRPDRVDLHCGANGAVVAVRAG</sequence>
<keyword evidence="2" id="KW-1185">Reference proteome</keyword>
<dbReference type="InterPro" id="IPR021719">
    <property type="entry name" value="Prot_inh_I78"/>
</dbReference>
<gene>
    <name evidence="1" type="ORF">ACFSBI_06555</name>
</gene>
<dbReference type="Proteomes" id="UP001597347">
    <property type="component" value="Unassembled WGS sequence"/>
</dbReference>
<proteinExistence type="predicted"/>
<evidence type="ECO:0000313" key="2">
    <source>
        <dbReference type="Proteomes" id="UP001597347"/>
    </source>
</evidence>
<evidence type="ECO:0000313" key="1">
    <source>
        <dbReference type="EMBL" id="MFD1721208.1"/>
    </source>
</evidence>
<dbReference type="EMBL" id="JBHUEA010000008">
    <property type="protein sequence ID" value="MFD1721208.1"/>
    <property type="molecule type" value="Genomic_DNA"/>
</dbReference>
<dbReference type="RefSeq" id="WP_377933237.1">
    <property type="nucleotide sequence ID" value="NZ_JBHUEA010000008.1"/>
</dbReference>
<dbReference type="Gene3D" id="3.30.10.10">
    <property type="entry name" value="Trypsin Inhibitor V, subunit A"/>
    <property type="match status" value="1"/>
</dbReference>